<dbReference type="InterPro" id="IPR042495">
    <property type="entry name" value="PDGFRL"/>
</dbReference>
<evidence type="ECO:0000256" key="2">
    <source>
        <dbReference type="ARBA" id="ARBA00023157"/>
    </source>
</evidence>
<keyword evidence="7" id="KW-1185">Reference proteome</keyword>
<keyword evidence="2" id="KW-1015">Disulfide bond</keyword>
<dbReference type="PANTHER" id="PTHR15360">
    <property type="entry name" value="PLATELET-DERIVED GROWTH FACTOR RECEPTOR LIKE"/>
    <property type="match status" value="1"/>
</dbReference>
<dbReference type="Gene3D" id="2.60.40.10">
    <property type="entry name" value="Immunoglobulins"/>
    <property type="match status" value="2"/>
</dbReference>
<accession>A0A8C0H3F0</accession>
<dbReference type="FunFam" id="2.60.40.10:FF:000223">
    <property type="entry name" value="Platelet-derived growth factor receptor beta"/>
    <property type="match status" value="1"/>
</dbReference>
<keyword evidence="3" id="KW-0325">Glycoprotein</keyword>
<reference evidence="6" key="2">
    <citation type="submission" date="2025-09" db="UniProtKB">
        <authorList>
            <consortium name="Ensembl"/>
        </authorList>
    </citation>
    <scope>IDENTIFICATION</scope>
</reference>
<dbReference type="FunFam" id="2.60.40.10:FF:000982">
    <property type="entry name" value="Platelet-derived growth factor receptor beta"/>
    <property type="match status" value="1"/>
</dbReference>
<evidence type="ECO:0000313" key="7">
    <source>
        <dbReference type="Proteomes" id="UP000694404"/>
    </source>
</evidence>
<dbReference type="AlphaFoldDB" id="A0A8C0H3F0"/>
<evidence type="ECO:0000256" key="3">
    <source>
        <dbReference type="ARBA" id="ARBA00023180"/>
    </source>
</evidence>
<keyword evidence="1" id="KW-0677">Repeat</keyword>
<dbReference type="PANTHER" id="PTHR15360:SF4">
    <property type="entry name" value="PROTEIN KINASE DOMAIN-CONTAINING PROTEIN"/>
    <property type="match status" value="1"/>
</dbReference>
<keyword evidence="4" id="KW-0393">Immunoglobulin domain</keyword>
<feature type="domain" description="Ig-like" evidence="5">
    <location>
        <begin position="19"/>
        <end position="115"/>
    </location>
</feature>
<evidence type="ECO:0000259" key="5">
    <source>
        <dbReference type="PROSITE" id="PS50835"/>
    </source>
</evidence>
<protein>
    <submittedName>
        <fullName evidence="6">Platelet derived growth factor receptor beta</fullName>
    </submittedName>
</protein>
<dbReference type="CDD" id="cd00096">
    <property type="entry name" value="Ig"/>
    <property type="match status" value="1"/>
</dbReference>
<name>A0A8C0H3F0_CHEAB</name>
<dbReference type="Proteomes" id="UP000694404">
    <property type="component" value="Unplaced"/>
</dbReference>
<dbReference type="InterPro" id="IPR013151">
    <property type="entry name" value="Immunoglobulin_dom"/>
</dbReference>
<organism evidence="6 7">
    <name type="scientific">Chelonoidis abingdonii</name>
    <name type="common">Abingdon island giant tortoise</name>
    <name type="synonym">Testudo abingdonii</name>
    <dbReference type="NCBI Taxonomy" id="106734"/>
    <lineage>
        <taxon>Eukaryota</taxon>
        <taxon>Metazoa</taxon>
        <taxon>Chordata</taxon>
        <taxon>Craniata</taxon>
        <taxon>Vertebrata</taxon>
        <taxon>Euteleostomi</taxon>
        <taxon>Archelosauria</taxon>
        <taxon>Testudinata</taxon>
        <taxon>Testudines</taxon>
        <taxon>Cryptodira</taxon>
        <taxon>Durocryptodira</taxon>
        <taxon>Testudinoidea</taxon>
        <taxon>Testudinidae</taxon>
        <taxon>Chelonoidis</taxon>
    </lineage>
</organism>
<dbReference type="GeneTree" id="ENSGT00940000157138"/>
<proteinExistence type="predicted"/>
<evidence type="ECO:0000256" key="1">
    <source>
        <dbReference type="ARBA" id="ARBA00022737"/>
    </source>
</evidence>
<dbReference type="InterPro" id="IPR007110">
    <property type="entry name" value="Ig-like_dom"/>
</dbReference>
<dbReference type="InterPro" id="IPR013783">
    <property type="entry name" value="Ig-like_fold"/>
</dbReference>
<gene>
    <name evidence="6" type="primary">PDGFRB</name>
</gene>
<dbReference type="Ensembl" id="ENSCABT00000019552.1">
    <property type="protein sequence ID" value="ENSCABP00000017831.1"/>
    <property type="gene ID" value="ENSCABG00000013252.1"/>
</dbReference>
<evidence type="ECO:0000313" key="6">
    <source>
        <dbReference type="Ensembl" id="ENSCABP00000017831.1"/>
    </source>
</evidence>
<evidence type="ECO:0000256" key="4">
    <source>
        <dbReference type="ARBA" id="ARBA00023319"/>
    </source>
</evidence>
<dbReference type="Pfam" id="PF00047">
    <property type="entry name" value="ig"/>
    <property type="match status" value="1"/>
</dbReference>
<sequence length="232" mass="25993">CRLPAQQLHCPALVYPLRPLLGLLAAVSGSSKLHISPSDPEVVLNLLSSFSLTCSGEAEVVWERDTQPIAATAEWRDGTFSSTLTLWNVTGLDTGEYVCTYNQSQNQKHPERQAVYVFVPDPSTVFLPSGSEESFIFITGYSEATIPCRVTDPQTTVTLYEKKVENPIPVGYDRQQGFKGFFEDKTYICRATLDEREVDSDPYYVYRIQGEPLLRSVNRLSSRDCRPPSFPP</sequence>
<dbReference type="InterPro" id="IPR036179">
    <property type="entry name" value="Ig-like_dom_sf"/>
</dbReference>
<dbReference type="SUPFAM" id="SSF48726">
    <property type="entry name" value="Immunoglobulin"/>
    <property type="match status" value="1"/>
</dbReference>
<reference evidence="6" key="1">
    <citation type="submission" date="2025-08" db="UniProtKB">
        <authorList>
            <consortium name="Ensembl"/>
        </authorList>
    </citation>
    <scope>IDENTIFICATION</scope>
</reference>
<dbReference type="PROSITE" id="PS50835">
    <property type="entry name" value="IG_LIKE"/>
    <property type="match status" value="1"/>
</dbReference>